<dbReference type="GO" id="GO:2001209">
    <property type="term" value="P:positive regulation of transcription elongation by RNA polymerase I"/>
    <property type="evidence" value="ECO:0007669"/>
    <property type="project" value="EnsemblFungi"/>
</dbReference>
<dbReference type="EMBL" id="DS480387">
    <property type="protein sequence ID" value="EDO18575.1"/>
    <property type="molecule type" value="Genomic_DNA"/>
</dbReference>
<protein>
    <recommendedName>
        <fullName evidence="3">THO complex subunit 2</fullName>
    </recommendedName>
</protein>
<organism evidence="10">
    <name type="scientific">Vanderwaltozyma polyspora (strain ATCC 22028 / DSM 70294 / BCRC 21397 / CBS 2163 / NBRC 10782 / NRRL Y-8283 / UCD 57-17)</name>
    <name type="common">Kluyveromyces polysporus</name>
    <dbReference type="NCBI Taxonomy" id="436907"/>
    <lineage>
        <taxon>Eukaryota</taxon>
        <taxon>Fungi</taxon>
        <taxon>Dikarya</taxon>
        <taxon>Ascomycota</taxon>
        <taxon>Saccharomycotina</taxon>
        <taxon>Saccharomycetes</taxon>
        <taxon>Saccharomycetales</taxon>
        <taxon>Saccharomycetaceae</taxon>
        <taxon>Vanderwaltozyma</taxon>
    </lineage>
</organism>
<dbReference type="KEGG" id="vpo:Kpol_1048p5"/>
<dbReference type="GO" id="GO:0006406">
    <property type="term" value="P:mRNA export from nucleus"/>
    <property type="evidence" value="ECO:0007669"/>
    <property type="project" value="EnsemblFungi"/>
</dbReference>
<accession>A7TGG8</accession>
<dbReference type="GO" id="GO:0006310">
    <property type="term" value="P:DNA recombination"/>
    <property type="evidence" value="ECO:0007669"/>
    <property type="project" value="EnsemblFungi"/>
</dbReference>
<name>A7TGG8_VANPO</name>
<dbReference type="Pfam" id="PF16134">
    <property type="entry name" value="THOC2_N"/>
    <property type="match status" value="1"/>
</dbReference>
<dbReference type="PhylomeDB" id="A7TGG8"/>
<feature type="domain" description="THO complex subunitTHOC2 C-terminal" evidence="6">
    <location>
        <begin position="1128"/>
        <end position="1197"/>
    </location>
</feature>
<dbReference type="InterPro" id="IPR021418">
    <property type="entry name" value="THO_THOC2_C"/>
</dbReference>
<dbReference type="GO" id="GO:0031124">
    <property type="term" value="P:mRNA 3'-end processing"/>
    <property type="evidence" value="ECO:0007669"/>
    <property type="project" value="EnsemblFungi"/>
</dbReference>
<evidence type="ECO:0000256" key="4">
    <source>
        <dbReference type="ARBA" id="ARBA00023242"/>
    </source>
</evidence>
<dbReference type="RefSeq" id="XP_001646433.1">
    <property type="nucleotide sequence ID" value="XM_001646383.1"/>
</dbReference>
<feature type="domain" description="THO complex subunit 2 N-terminal" evidence="8">
    <location>
        <begin position="23"/>
        <end position="649"/>
    </location>
</feature>
<evidence type="ECO:0000256" key="1">
    <source>
        <dbReference type="ARBA" id="ARBA00004123"/>
    </source>
</evidence>
<feature type="region of interest" description="Disordered" evidence="5">
    <location>
        <begin position="1249"/>
        <end position="1332"/>
    </location>
</feature>
<dbReference type="GO" id="GO:0003729">
    <property type="term" value="F:mRNA binding"/>
    <property type="evidence" value="ECO:0007669"/>
    <property type="project" value="TreeGrafter"/>
</dbReference>
<dbReference type="InParanoid" id="A7TGG8"/>
<dbReference type="InterPro" id="IPR032302">
    <property type="entry name" value="THOC2_N"/>
</dbReference>
<dbReference type="GO" id="GO:0000445">
    <property type="term" value="C:THO complex part of transcription export complex"/>
    <property type="evidence" value="ECO:0007669"/>
    <property type="project" value="EnsemblFungi"/>
</dbReference>
<reference evidence="9 10" key="1">
    <citation type="journal article" date="2007" name="Proc. Natl. Acad. Sci. U.S.A.">
        <title>Independent sorting-out of thousands of duplicated gene pairs in two yeast species descended from a whole-genome duplication.</title>
        <authorList>
            <person name="Scannell D.R."/>
            <person name="Frank A.C."/>
            <person name="Conant G.C."/>
            <person name="Byrne K.P."/>
            <person name="Woolfit M."/>
            <person name="Wolfe K.H."/>
        </authorList>
    </citation>
    <scope>NUCLEOTIDE SEQUENCE [LARGE SCALE GENOMIC DNA]</scope>
    <source>
        <strain evidence="10">ATCC 22028 / DSM 70294 / BCRC 21397 / CBS 2163 / NBRC 10782 / NRRL Y-8283 / UCD 57-17</strain>
    </source>
</reference>
<feature type="region of interest" description="Disordered" evidence="5">
    <location>
        <begin position="345"/>
        <end position="394"/>
    </location>
</feature>
<dbReference type="GO" id="GO:0000446">
    <property type="term" value="C:nucleoplasmic THO complex"/>
    <property type="evidence" value="ECO:0007669"/>
    <property type="project" value="EnsemblFungi"/>
</dbReference>
<dbReference type="GeneID" id="5546874"/>
<dbReference type="FunCoup" id="A7TGG8">
    <property type="interactions" value="670"/>
</dbReference>
<evidence type="ECO:0000259" key="8">
    <source>
        <dbReference type="Pfam" id="PF16134"/>
    </source>
</evidence>
<dbReference type="GO" id="GO:0006368">
    <property type="term" value="P:transcription elongation by RNA polymerase II"/>
    <property type="evidence" value="ECO:0007669"/>
    <property type="project" value="EnsemblFungi"/>
</dbReference>
<evidence type="ECO:0000259" key="6">
    <source>
        <dbReference type="Pfam" id="PF11262"/>
    </source>
</evidence>
<gene>
    <name evidence="9" type="ORF">Kpol_1048p5</name>
</gene>
<dbReference type="OrthoDB" id="29024at2759"/>
<evidence type="ECO:0000256" key="5">
    <source>
        <dbReference type="SAM" id="MobiDB-lite"/>
    </source>
</evidence>
<feature type="region of interest" description="Disordered" evidence="5">
    <location>
        <begin position="1453"/>
        <end position="1635"/>
    </location>
</feature>
<evidence type="ECO:0000256" key="2">
    <source>
        <dbReference type="ARBA" id="ARBA00007857"/>
    </source>
</evidence>
<feature type="compositionally biased region" description="Low complexity" evidence="5">
    <location>
        <begin position="1462"/>
        <end position="1476"/>
    </location>
</feature>
<dbReference type="GO" id="GO:0000781">
    <property type="term" value="C:chromosome, telomeric region"/>
    <property type="evidence" value="ECO:0007669"/>
    <property type="project" value="EnsemblFungi"/>
</dbReference>
<dbReference type="Proteomes" id="UP000000267">
    <property type="component" value="Unassembled WGS sequence"/>
</dbReference>
<dbReference type="GO" id="GO:0097185">
    <property type="term" value="P:cellular response to azide"/>
    <property type="evidence" value="ECO:0007669"/>
    <property type="project" value="EnsemblFungi"/>
</dbReference>
<dbReference type="PANTHER" id="PTHR21597:SF0">
    <property type="entry name" value="THO COMPLEX SUBUNIT 2"/>
    <property type="match status" value="1"/>
</dbReference>
<dbReference type="OMA" id="QERWTCI"/>
<dbReference type="HOGENOM" id="CLU_003123_0_0_1"/>
<dbReference type="Pfam" id="PF11262">
    <property type="entry name" value="Tho2"/>
    <property type="match status" value="2"/>
</dbReference>
<feature type="compositionally biased region" description="Basic and acidic residues" evidence="5">
    <location>
        <begin position="1562"/>
        <end position="1617"/>
    </location>
</feature>
<keyword evidence="10" id="KW-1185">Reference proteome</keyword>
<evidence type="ECO:0000256" key="3">
    <source>
        <dbReference type="ARBA" id="ARBA00019596"/>
    </source>
</evidence>
<evidence type="ECO:0000313" key="9">
    <source>
        <dbReference type="EMBL" id="EDO18575.1"/>
    </source>
</evidence>
<comment type="subcellular location">
    <subcellularLocation>
        <location evidence="1">Nucleus</location>
    </subcellularLocation>
</comment>
<dbReference type="Pfam" id="PF11732">
    <property type="entry name" value="Thoc2"/>
    <property type="match status" value="1"/>
</dbReference>
<feature type="domain" description="THO complex subunitTHOC2 N-terminal" evidence="7">
    <location>
        <begin position="655"/>
        <end position="729"/>
    </location>
</feature>
<evidence type="ECO:0000259" key="7">
    <source>
        <dbReference type="Pfam" id="PF11732"/>
    </source>
</evidence>
<dbReference type="InterPro" id="IPR040007">
    <property type="entry name" value="Tho2"/>
</dbReference>
<comment type="similarity">
    <text evidence="2">Belongs to the THOC2 family.</text>
</comment>
<dbReference type="eggNOG" id="KOG1874">
    <property type="taxonomic scope" value="Eukaryota"/>
</dbReference>
<evidence type="ECO:0000313" key="10">
    <source>
        <dbReference type="Proteomes" id="UP000000267"/>
    </source>
</evidence>
<sequence>MLFAKLNQLVRDIKPLDVERTFFTTEVIDNWETKHEELCNQYLGFDGVEEKSRWLKSIFVECFRLYYQENEDHFLTAEQISKFVTRLVEVSKDSGRIGKMFIASSSTSNDEEVSKLISLMKLISSIEEEMYKYSWVSGKIMVKDQKSILKHRLKKYKYEVKKHNLFFECSVGYSQLVSLLLMAYNDNNNLQKITFYIDEVYHISGKYSLDSMRVLDTILRVSSNFITDGYTFLVEFLKASDFWPKNNSLADNSNYVGLKKGGNLIASNIIQFYLNSDLQDEEYLKYVDMCCILIINGFVNFSSIWENLKPSDSSLEEYFTEFDKELEEESLKGSSNPLALAAALTADDDDDDDSNSFNKDSNNKMKASQVKPNAEDNEVDDSTNQIDNKGVDEEENTKSIKKKLFLLQRLLAHGCTVPVFYILERYPKFMFIEDTTAKLVTRVFSYKLDDFYHEFCIPHLHDISDPLDIPCVENGNLSVKKQLMIERETHNPFVGISLQTKFKFYYSDWSKEFTKIDSIDTLISKSHKYFHYLGPYLAKEPQLISKICRIGIKSIQNNSKVEETNSVDIWVDYFRKFILPCIPLLEVNPTITTEIYELMKLFSFEKRYFMFNEMISKLSQDNLLIKLGFTKAEKEARSTLKSLSTDNIEFEAINFANLISTNPIATLLPTVKQIENYDKVSELVIYSAKYFNNFAYDVLQYILLLRLTDGRSAVQADGVNQTMWVSRLSSFIAGLAKSCSKMDISNIICYIKKTLHQGNVIAISILKELISTISGIKDLNEINIKQLLALNSGEQLQIMARRLIYDLRDDNKEQASKLVELLVQDNGVSEVLLLLYNMIVESNIVGFHYKILSTRSDELNSLLFSFIELVKFCMDKDSYIKHVISFQKLVNNYNVSIPWAFHIWRDYIGVVGGINVHLEGDKMEGDSLELSYKEVNFKGENISDISQDFFVHFWIFSLYDIQYDENLYDENKNSLETEIGRLASARKKNELLKQVKEITDDYLLHEKRVRNTLSVLEEKSSHWIEQSTKSDQILFFQHCIIPRALFSPVDALYSAYFLCSAFKDETLDHICHLLVDSKVLSTLLFTCTSLEACNFGIFFSKLLSYLEESRLLLETDDEKNRKYFMLFESITNQILDTLLEKNYMSIRNGIEFMKHISKVFPIVDTHIRVVILTLENNLVGEEREDIKLPTNALIGHLKARLKNALKQSEFCELNEDEIREQHQFELELAEIEKHRCMIEIDQKKEKLRKQIEESRKKRAADTLSKDNKEATPTSSQRKIVDIPTGPSSSNIKGIPTAPAALKSNTSVLIGNPNQSNQSSVNRDITSSPAASTVSSSTLKSSKLYPLLRENINAVSSSSNWTMPQVLKLMKEVIYNLSVNNLNRVMTLIDEEREVAKLKKFGEQEQPLADFRNNIYRVLQGYFKQIADDPLNEDFIQSLQDLKTIMQRVSQKNIIKSRESKSDQSSSIQPSSRYNSNPKSEKQLEVSQNQRNSTDNKFGSTSKYGNRYYTQGSSERSQVNRRINSNGKYSDNNYPKQDKVGYATKRGRSDYSDSRSQSSYDNSVRKPNDHGNDDRSNKRLRRDDNRNDGSRQDYRQSRENQLKDVGRSRFGDQKKEKSSWLPQGPKNSGGQSRYNK</sequence>
<proteinExistence type="inferred from homology"/>
<feature type="compositionally biased region" description="Polar residues" evidence="5">
    <location>
        <begin position="1302"/>
        <end position="1324"/>
    </location>
</feature>
<dbReference type="InterPro" id="IPR021726">
    <property type="entry name" value="THO_THOC2_N"/>
</dbReference>
<feature type="compositionally biased region" description="Polar residues" evidence="5">
    <location>
        <begin position="1624"/>
        <end position="1635"/>
    </location>
</feature>
<dbReference type="STRING" id="436907.A7TGG8"/>
<dbReference type="GO" id="GO:0034063">
    <property type="term" value="P:stress granule assembly"/>
    <property type="evidence" value="ECO:0007669"/>
    <property type="project" value="EnsemblFungi"/>
</dbReference>
<dbReference type="PANTHER" id="PTHR21597">
    <property type="entry name" value="THO2 PROTEIN"/>
    <property type="match status" value="1"/>
</dbReference>
<feature type="compositionally biased region" description="Polar residues" evidence="5">
    <location>
        <begin position="1484"/>
        <end position="1534"/>
    </location>
</feature>
<keyword evidence="4" id="KW-0539">Nucleus</keyword>
<feature type="domain" description="THO complex subunitTHOC2 C-terminal" evidence="6">
    <location>
        <begin position="944"/>
        <end position="1107"/>
    </location>
</feature>
<dbReference type="GO" id="GO:0006283">
    <property type="term" value="P:transcription-coupled nucleotide-excision repair"/>
    <property type="evidence" value="ECO:0007669"/>
    <property type="project" value="EnsemblFungi"/>
</dbReference>
<feature type="compositionally biased region" description="Basic and acidic residues" evidence="5">
    <location>
        <begin position="1249"/>
        <end position="1269"/>
    </location>
</feature>